<evidence type="ECO:0000313" key="2">
    <source>
        <dbReference type="EMBL" id="RXJ73065.1"/>
    </source>
</evidence>
<dbReference type="SUPFAM" id="SSF54909">
    <property type="entry name" value="Dimeric alpha+beta barrel"/>
    <property type="match status" value="1"/>
</dbReference>
<comment type="caution">
    <text evidence="2">The sequence shown here is derived from an EMBL/GenBank/DDBJ whole genome shotgun (WGS) entry which is preliminary data.</text>
</comment>
<proteinExistence type="predicted"/>
<accession>A0A4Q0YR36</accession>
<dbReference type="Proteomes" id="UP000290287">
    <property type="component" value="Unassembled WGS sequence"/>
</dbReference>
<reference evidence="2 3" key="1">
    <citation type="submission" date="2017-10" db="EMBL/GenBank/DDBJ databases">
        <title>Nyctiphanis sp. nov., isolated from the stomach of the euphausiid Nyctiphanes simplex (Hansen, 1911) in the Gulf of California.</title>
        <authorList>
            <person name="Gomez-Gil B."/>
            <person name="Aguilar-Mendez M."/>
            <person name="Lopez-Cortes A."/>
            <person name="Gomez-Gutierrez J."/>
            <person name="Roque A."/>
            <person name="Lang E."/>
            <person name="Gonzalez-Castillo A."/>
        </authorList>
    </citation>
    <scope>NUCLEOTIDE SEQUENCE [LARGE SCALE GENOMIC DNA]</scope>
    <source>
        <strain evidence="2 3">CAIM 600</strain>
    </source>
</reference>
<dbReference type="Pfam" id="PF16291">
    <property type="entry name" value="DUF4937"/>
    <property type="match status" value="1"/>
</dbReference>
<feature type="domain" description="DUF4937" evidence="1">
    <location>
        <begin position="7"/>
        <end position="93"/>
    </location>
</feature>
<sequence length="209" mass="23905">MRRTLSIIKLIRCAVTEGQKESFSQGQSVWSELKGCDGFEGQCGGWSEDGEALVLGQWRSKKHVSAFMESVHDALALKSHQQRTYRYCDVHYFEKVKNIQPIVDNVIQPNRSFIHLTLYRQIQHVNRFTHDILNTENPEPKASDGMLGGFLARGISADDCFLVATFWRSYSHFKGDRRITPCRIRGAEQSGNVSEWRVNEEAAWKVSPL</sequence>
<dbReference type="InterPro" id="IPR032555">
    <property type="entry name" value="DUF4937"/>
</dbReference>
<evidence type="ECO:0000259" key="1">
    <source>
        <dbReference type="Pfam" id="PF16291"/>
    </source>
</evidence>
<name>A0A4Q0YR36_9GAMM</name>
<evidence type="ECO:0000313" key="3">
    <source>
        <dbReference type="Proteomes" id="UP000290287"/>
    </source>
</evidence>
<gene>
    <name evidence="2" type="ORF">CS022_12355</name>
</gene>
<dbReference type="InterPro" id="IPR011008">
    <property type="entry name" value="Dimeric_a/b-barrel"/>
</dbReference>
<dbReference type="AlphaFoldDB" id="A0A4Q0YR36"/>
<protein>
    <recommendedName>
        <fullName evidence="1">DUF4937 domain-containing protein</fullName>
    </recommendedName>
</protein>
<organism evidence="2 3">
    <name type="scientific">Veronia nyctiphanis</name>
    <dbReference type="NCBI Taxonomy" id="1278244"/>
    <lineage>
        <taxon>Bacteria</taxon>
        <taxon>Pseudomonadati</taxon>
        <taxon>Pseudomonadota</taxon>
        <taxon>Gammaproteobacteria</taxon>
        <taxon>Vibrionales</taxon>
        <taxon>Vibrionaceae</taxon>
        <taxon>Veronia</taxon>
    </lineage>
</organism>
<dbReference type="EMBL" id="PEIB01000013">
    <property type="protein sequence ID" value="RXJ73065.1"/>
    <property type="molecule type" value="Genomic_DNA"/>
</dbReference>
<keyword evidence="3" id="KW-1185">Reference proteome</keyword>